<evidence type="ECO:0000313" key="2">
    <source>
        <dbReference type="EMBL" id="EMN88796.1"/>
    </source>
</evidence>
<evidence type="ECO:0000313" key="3">
    <source>
        <dbReference type="Proteomes" id="UP000012118"/>
    </source>
</evidence>
<accession>M6PZQ7</accession>
<comment type="caution">
    <text evidence="2">The sequence shown here is derived from an EMBL/GenBank/DDBJ whole genome shotgun (WGS) entry which is preliminary data.</text>
</comment>
<dbReference type="AlphaFoldDB" id="M6PZQ7"/>
<keyword evidence="1" id="KW-1133">Transmembrane helix</keyword>
<reference evidence="2 3" key="1">
    <citation type="submission" date="2013-01" db="EMBL/GenBank/DDBJ databases">
        <authorList>
            <person name="Harkins D.M."/>
            <person name="Durkin A.S."/>
            <person name="Brinkac L.M."/>
            <person name="Haft D.H."/>
            <person name="Selengut J.D."/>
            <person name="Sanka R."/>
            <person name="DePew J."/>
            <person name="Purushe J."/>
            <person name="Chanthongthip A."/>
            <person name="Lattana O."/>
            <person name="Phetsouvanh R."/>
            <person name="Newton P.N."/>
            <person name="Vinetz J.M."/>
            <person name="Sutton G.G."/>
            <person name="Nierman W.C."/>
            <person name="Fouts D.E."/>
        </authorList>
    </citation>
    <scope>NUCLEOTIDE SEQUENCE [LARGE SCALE GENOMIC DNA]</scope>
    <source>
        <strain evidence="2 3">UI 13098</strain>
    </source>
</reference>
<organism evidence="2 3">
    <name type="scientific">Leptospira weilii str. UI 13098</name>
    <dbReference type="NCBI Taxonomy" id="1088542"/>
    <lineage>
        <taxon>Bacteria</taxon>
        <taxon>Pseudomonadati</taxon>
        <taxon>Spirochaetota</taxon>
        <taxon>Spirochaetia</taxon>
        <taxon>Leptospirales</taxon>
        <taxon>Leptospiraceae</taxon>
        <taxon>Leptospira</taxon>
    </lineage>
</organism>
<sequence length="73" mass="8620">MFFQFDDWIFTFKNCRCPGRFKRCHKDLGTIFKFALAILISTLDILFCNFNSSEGQFKKILNRKSPNIIFSLS</sequence>
<proteinExistence type="predicted"/>
<keyword evidence="3" id="KW-1185">Reference proteome</keyword>
<gene>
    <name evidence="2" type="ORF">LEP1GSC108_1442</name>
</gene>
<dbReference type="EMBL" id="AHNU02000073">
    <property type="protein sequence ID" value="EMN88796.1"/>
    <property type="molecule type" value="Genomic_DNA"/>
</dbReference>
<name>M6PZQ7_9LEPT</name>
<keyword evidence="1" id="KW-0472">Membrane</keyword>
<feature type="transmembrane region" description="Helical" evidence="1">
    <location>
        <begin position="31"/>
        <end position="50"/>
    </location>
</feature>
<keyword evidence="1" id="KW-0812">Transmembrane</keyword>
<dbReference type="Proteomes" id="UP000012118">
    <property type="component" value="Unassembled WGS sequence"/>
</dbReference>
<protein>
    <submittedName>
        <fullName evidence="2">Uncharacterized protein</fullName>
    </submittedName>
</protein>
<evidence type="ECO:0000256" key="1">
    <source>
        <dbReference type="SAM" id="Phobius"/>
    </source>
</evidence>